<gene>
    <name evidence="1" type="ORF">NT05LM_2898</name>
</gene>
<sequence>IKEALDLLDNKESYDKMAQAANPYGDGFAANRILAAIKSQFDGSERPEDFIV</sequence>
<dbReference type="EMBL" id="ADXF01000955">
    <property type="protein sequence ID" value="EFR86694.1"/>
    <property type="molecule type" value="Genomic_DNA"/>
</dbReference>
<comment type="caution">
    <text evidence="1">The sequence shown here is derived from an EMBL/GenBank/DDBJ whole genome shotgun (WGS) entry which is preliminary data.</text>
</comment>
<protein>
    <submittedName>
        <fullName evidence="1">UDP-N-acetylglucosamine 2-epimerase</fullName>
    </submittedName>
</protein>
<accession>A0ABP2JU66</accession>
<keyword evidence="2" id="KW-1185">Reference proteome</keyword>
<feature type="non-terminal residue" evidence="1">
    <location>
        <position position="1"/>
    </location>
</feature>
<evidence type="ECO:0000313" key="2">
    <source>
        <dbReference type="Proteomes" id="UP000003412"/>
    </source>
</evidence>
<proteinExistence type="predicted"/>
<name>A0ABP2JU66_9LIST</name>
<dbReference type="SUPFAM" id="SSF53756">
    <property type="entry name" value="UDP-Glycosyltransferase/glycogen phosphorylase"/>
    <property type="match status" value="1"/>
</dbReference>
<evidence type="ECO:0000313" key="1">
    <source>
        <dbReference type="EMBL" id="EFR86694.1"/>
    </source>
</evidence>
<dbReference type="Proteomes" id="UP000003412">
    <property type="component" value="Chromosome"/>
</dbReference>
<reference evidence="1 2" key="1">
    <citation type="journal article" date="2010" name="Microbiol. Resour. Announc.">
        <title>Comparative genomics of the bacterial genus Listeria: Genome evolution is characterized by limited gene acquisition and limited gene loss.</title>
        <authorList>
            <person name="den Bakker H.C."/>
            <person name="Cummings C.A."/>
            <person name="Ferreira V."/>
            <person name="Vatta P."/>
            <person name="Orsi R.H."/>
            <person name="Degoricija L."/>
            <person name="Barker M."/>
            <person name="Petrauskene O."/>
            <person name="Furtado M.R."/>
            <person name="Wiedmann M."/>
        </authorList>
    </citation>
    <scope>NUCLEOTIDE SEQUENCE [LARGE SCALE GENOMIC DNA]</scope>
    <source>
        <strain evidence="1 2">FSL S4-120</strain>
    </source>
</reference>
<dbReference type="Gene3D" id="3.40.50.2000">
    <property type="entry name" value="Glycogen Phosphorylase B"/>
    <property type="match status" value="2"/>
</dbReference>
<organism evidence="1 2">
    <name type="scientific">Listeria marthii FSL S4-120</name>
    <dbReference type="NCBI Taxonomy" id="702457"/>
    <lineage>
        <taxon>Bacteria</taxon>
        <taxon>Bacillati</taxon>
        <taxon>Bacillota</taxon>
        <taxon>Bacilli</taxon>
        <taxon>Bacillales</taxon>
        <taxon>Listeriaceae</taxon>
        <taxon>Listeria</taxon>
    </lineage>
</organism>